<protein>
    <submittedName>
        <fullName evidence="1">Uncharacterized protein</fullName>
    </submittedName>
</protein>
<dbReference type="EMBL" id="SCWD01000001">
    <property type="protein sequence ID" value="TDM04207.1"/>
    <property type="molecule type" value="Genomic_DNA"/>
</dbReference>
<dbReference type="AlphaFoldDB" id="A0A9Q8FQV7"/>
<evidence type="ECO:0000313" key="1">
    <source>
        <dbReference type="EMBL" id="TDM04207.1"/>
    </source>
</evidence>
<sequence>MRYKKMRGKKRKISHQLRAMRQQLGLISEGTQYIYVPQVAAVVDEHLDESLKYQLLDETFRLVRSISNGHQLYIIDERRLMNSHIMLSITEELMVPAFLEKTGGPKPHYIKQLEDKYNLEFDLYRHVQSISKENLAHLDLEEHKNYQVMPSESDIIRLEEKKPTLWLSLKKRSIIRTV</sequence>
<accession>A0A9Q8FQV7</accession>
<dbReference type="Proteomes" id="UP000295280">
    <property type="component" value="Unassembled WGS sequence"/>
</dbReference>
<name>A0A9Q8FQV7_9STAP</name>
<dbReference type="OrthoDB" id="9830033at2"/>
<proteinExistence type="predicted"/>
<dbReference type="RefSeq" id="WP_133417067.1">
    <property type="nucleotide sequence ID" value="NZ_SCWD01000001.1"/>
</dbReference>
<evidence type="ECO:0000313" key="2">
    <source>
        <dbReference type="Proteomes" id="UP000295280"/>
    </source>
</evidence>
<organism evidence="1 2">
    <name type="scientific">Macrococcus carouselicus</name>
    <dbReference type="NCBI Taxonomy" id="69969"/>
    <lineage>
        <taxon>Bacteria</taxon>
        <taxon>Bacillati</taxon>
        <taxon>Bacillota</taxon>
        <taxon>Bacilli</taxon>
        <taxon>Bacillales</taxon>
        <taxon>Staphylococcaceae</taxon>
        <taxon>Macrococcus</taxon>
    </lineage>
</organism>
<reference evidence="1 2" key="1">
    <citation type="submission" date="2019-01" db="EMBL/GenBank/DDBJ databases">
        <title>Draft genome sequences of the type strains of six Macrococcus species.</title>
        <authorList>
            <person name="Mazhar S."/>
            <person name="Altermann E."/>
            <person name="Hill C."/>
            <person name="Mcauliffe O."/>
        </authorList>
    </citation>
    <scope>NUCLEOTIDE SEQUENCE [LARGE SCALE GENOMIC DNA]</scope>
    <source>
        <strain evidence="1 2">ATCC 51828</strain>
    </source>
</reference>
<gene>
    <name evidence="1" type="ORF">ERX40_03290</name>
</gene>
<comment type="caution">
    <text evidence="1">The sequence shown here is derived from an EMBL/GenBank/DDBJ whole genome shotgun (WGS) entry which is preliminary data.</text>
</comment>
<keyword evidence="2" id="KW-1185">Reference proteome</keyword>